<dbReference type="PROSITE" id="PS51257">
    <property type="entry name" value="PROKAR_LIPOPROTEIN"/>
    <property type="match status" value="1"/>
</dbReference>
<dbReference type="EMBL" id="FNHE01000004">
    <property type="protein sequence ID" value="SDM29140.1"/>
    <property type="molecule type" value="Genomic_DNA"/>
</dbReference>
<feature type="chain" id="PRO_5039119919" evidence="2">
    <location>
        <begin position="20"/>
        <end position="220"/>
    </location>
</feature>
<dbReference type="AlphaFoldDB" id="A0A1G9S1K2"/>
<feature type="region of interest" description="Disordered" evidence="1">
    <location>
        <begin position="28"/>
        <end position="57"/>
    </location>
</feature>
<reference evidence="4" key="1">
    <citation type="submission" date="2016-10" db="EMBL/GenBank/DDBJ databases">
        <authorList>
            <person name="Varghese N."/>
            <person name="Submissions S."/>
        </authorList>
    </citation>
    <scope>NUCLEOTIDE SEQUENCE [LARGE SCALE GENOMIC DNA]</scope>
    <source>
        <strain evidence="4">DSM 45419</strain>
    </source>
</reference>
<sequence>MRRRVATIVALGVTVAVTAGCGTTVRGLASPAEGTSAASTPATPPPRDGAADGADPACLIEDGCPAPGAPASSRGPGTTDTVVCAPLPTAMAVFDEQAGALFPSGQVPNSSSDASLSGLQGLVIDVVDQCGYQLMVDVANQYPDPLYGWLRTTAVMALGEISALPDGLRCADLASLGLGPKQALDYWFLWNGPSLMDADVDGIPCETVWPDVEQYMPAHY</sequence>
<organism evidence="3 4">
    <name type="scientific">Geodermatophilus siccatus</name>
    <dbReference type="NCBI Taxonomy" id="1137991"/>
    <lineage>
        <taxon>Bacteria</taxon>
        <taxon>Bacillati</taxon>
        <taxon>Actinomycetota</taxon>
        <taxon>Actinomycetes</taxon>
        <taxon>Geodermatophilales</taxon>
        <taxon>Geodermatophilaceae</taxon>
        <taxon>Geodermatophilus</taxon>
    </lineage>
</organism>
<feature type="compositionally biased region" description="Low complexity" evidence="1">
    <location>
        <begin position="28"/>
        <end position="41"/>
    </location>
</feature>
<proteinExistence type="predicted"/>
<evidence type="ECO:0000313" key="4">
    <source>
        <dbReference type="Proteomes" id="UP000198680"/>
    </source>
</evidence>
<feature type="signal peptide" evidence="2">
    <location>
        <begin position="1"/>
        <end position="19"/>
    </location>
</feature>
<keyword evidence="2" id="KW-0732">Signal</keyword>
<keyword evidence="4" id="KW-1185">Reference proteome</keyword>
<dbReference type="Proteomes" id="UP000198680">
    <property type="component" value="Unassembled WGS sequence"/>
</dbReference>
<accession>A0A1G9S1K2</accession>
<evidence type="ECO:0000256" key="2">
    <source>
        <dbReference type="SAM" id="SignalP"/>
    </source>
</evidence>
<evidence type="ECO:0000313" key="3">
    <source>
        <dbReference type="EMBL" id="SDM29140.1"/>
    </source>
</evidence>
<protein>
    <submittedName>
        <fullName evidence="3">Uncharacterized protein</fullName>
    </submittedName>
</protein>
<name>A0A1G9S1K2_9ACTN</name>
<evidence type="ECO:0000256" key="1">
    <source>
        <dbReference type="SAM" id="MobiDB-lite"/>
    </source>
</evidence>
<gene>
    <name evidence="3" type="ORF">SAMN05660642_02161</name>
</gene>